<dbReference type="PROSITE" id="PS50240">
    <property type="entry name" value="TRYPSIN_DOM"/>
    <property type="match status" value="1"/>
</dbReference>
<dbReference type="InterPro" id="IPR033116">
    <property type="entry name" value="TRYPSIN_SER"/>
</dbReference>
<dbReference type="PRINTS" id="PR00722">
    <property type="entry name" value="CHYMOTRYPSIN"/>
</dbReference>
<dbReference type="Proteomes" id="UP001652642">
    <property type="component" value="Chromosome 9"/>
</dbReference>
<dbReference type="GO" id="GO:0007586">
    <property type="term" value="P:digestion"/>
    <property type="evidence" value="ECO:0007669"/>
    <property type="project" value="UniProtKB-KW"/>
</dbReference>
<evidence type="ECO:0000313" key="7">
    <source>
        <dbReference type="Proteomes" id="UP001652642"/>
    </source>
</evidence>
<keyword evidence="7" id="KW-1185">Reference proteome</keyword>
<dbReference type="GO" id="GO:0005615">
    <property type="term" value="C:extracellular space"/>
    <property type="evidence" value="ECO:0007669"/>
    <property type="project" value="TreeGrafter"/>
</dbReference>
<dbReference type="RefSeq" id="XP_020668199.2">
    <property type="nucleotide sequence ID" value="XM_020812540.2"/>
</dbReference>
<reference evidence="8" key="1">
    <citation type="submission" date="2025-08" db="UniProtKB">
        <authorList>
            <consortium name="RefSeq"/>
        </authorList>
    </citation>
    <scope>IDENTIFICATION</scope>
</reference>
<name>A0A6J0VC39_9SAUR</name>
<evidence type="ECO:0000313" key="8">
    <source>
        <dbReference type="RefSeq" id="XP_020668199.2"/>
    </source>
</evidence>
<dbReference type="GeneID" id="110089454"/>
<evidence type="ECO:0000256" key="1">
    <source>
        <dbReference type="ARBA" id="ARBA00009228"/>
    </source>
</evidence>
<dbReference type="InterPro" id="IPR001254">
    <property type="entry name" value="Trypsin_dom"/>
</dbReference>
<dbReference type="InterPro" id="IPR009003">
    <property type="entry name" value="Peptidase_S1_PA"/>
</dbReference>
<dbReference type="AlphaFoldDB" id="A0A6J0VC39"/>
<keyword evidence="3" id="KW-0378">Hydrolase</keyword>
<evidence type="ECO:0000256" key="4">
    <source>
        <dbReference type="ARBA" id="ARBA00022825"/>
    </source>
</evidence>
<evidence type="ECO:0000256" key="5">
    <source>
        <dbReference type="ARBA" id="ARBA00023157"/>
    </source>
</evidence>
<feature type="domain" description="Peptidase S1" evidence="6">
    <location>
        <begin position="1"/>
        <end position="165"/>
    </location>
</feature>
<dbReference type="InterPro" id="IPR043504">
    <property type="entry name" value="Peptidase_S1_PA_chymotrypsin"/>
</dbReference>
<dbReference type="InParanoid" id="A0A6J0VC39"/>
<dbReference type="InterPro" id="IPR050127">
    <property type="entry name" value="Serine_Proteases_S1"/>
</dbReference>
<dbReference type="InterPro" id="IPR001314">
    <property type="entry name" value="Peptidase_S1A"/>
</dbReference>
<protein>
    <submittedName>
        <fullName evidence="8">Trypsin-like</fullName>
    </submittedName>
</protein>
<evidence type="ECO:0000259" key="6">
    <source>
        <dbReference type="PROSITE" id="PS50240"/>
    </source>
</evidence>
<dbReference type="PANTHER" id="PTHR24264:SF68">
    <property type="entry name" value="TRYPSIN-3-LIKE"/>
    <property type="match status" value="1"/>
</dbReference>
<dbReference type="PROSITE" id="PS00135">
    <property type="entry name" value="TRYPSIN_SER"/>
    <property type="match status" value="1"/>
</dbReference>
<keyword evidence="4" id="KW-0720">Serine protease</keyword>
<dbReference type="SUPFAM" id="SSF50494">
    <property type="entry name" value="Trypsin-like serine proteases"/>
    <property type="match status" value="1"/>
</dbReference>
<dbReference type="GO" id="GO:0035821">
    <property type="term" value="P:modulation of process of another organism"/>
    <property type="evidence" value="ECO:0007669"/>
    <property type="project" value="UniProtKB-ARBA"/>
</dbReference>
<keyword evidence="5" id="KW-1015">Disulfide bond</keyword>
<evidence type="ECO:0000256" key="3">
    <source>
        <dbReference type="ARBA" id="ARBA00022801"/>
    </source>
</evidence>
<dbReference type="GO" id="GO:0004252">
    <property type="term" value="F:serine-type endopeptidase activity"/>
    <property type="evidence" value="ECO:0007669"/>
    <property type="project" value="UniProtKB-EC"/>
</dbReference>
<sequence>MDEGTEQHIQVEKAIQYPKYNARTTDNDIMLIKLSVPAQFNNFVQPVPISPNCPVTGANCLVSGWGNLLTSGVEYPNVLQCLNVPIISPSACQTSYPGRITSNMFCAGYLEGGKDSCQGDSGGPLVCDGQLTGVVSWGAGCAERNYPGVYTTVCNYRSWIEEVIANN</sequence>
<dbReference type="SMART" id="SM00020">
    <property type="entry name" value="Tryp_SPc"/>
    <property type="match status" value="1"/>
</dbReference>
<accession>A0A6J0VC39</accession>
<dbReference type="Pfam" id="PF00089">
    <property type="entry name" value="Trypsin"/>
    <property type="match status" value="1"/>
</dbReference>
<dbReference type="OrthoDB" id="10059102at2759"/>
<dbReference type="Gene3D" id="2.40.10.10">
    <property type="entry name" value="Trypsin-like serine proteases"/>
    <property type="match status" value="2"/>
</dbReference>
<evidence type="ECO:0000256" key="2">
    <source>
        <dbReference type="ARBA" id="ARBA00022670"/>
    </source>
</evidence>
<gene>
    <name evidence="8" type="primary">LOC110089454</name>
</gene>
<dbReference type="GO" id="GO:0006508">
    <property type="term" value="P:proteolysis"/>
    <property type="evidence" value="ECO:0007669"/>
    <property type="project" value="UniProtKB-KW"/>
</dbReference>
<keyword evidence="2" id="KW-0645">Protease</keyword>
<organism evidence="7 8">
    <name type="scientific">Pogona vitticeps</name>
    <name type="common">central bearded dragon</name>
    <dbReference type="NCBI Taxonomy" id="103695"/>
    <lineage>
        <taxon>Eukaryota</taxon>
        <taxon>Metazoa</taxon>
        <taxon>Chordata</taxon>
        <taxon>Craniata</taxon>
        <taxon>Vertebrata</taxon>
        <taxon>Euteleostomi</taxon>
        <taxon>Lepidosauria</taxon>
        <taxon>Squamata</taxon>
        <taxon>Bifurcata</taxon>
        <taxon>Unidentata</taxon>
        <taxon>Episquamata</taxon>
        <taxon>Toxicofera</taxon>
        <taxon>Iguania</taxon>
        <taxon>Acrodonta</taxon>
        <taxon>Agamidae</taxon>
        <taxon>Amphibolurinae</taxon>
        <taxon>Pogona</taxon>
    </lineage>
</organism>
<dbReference type="PANTHER" id="PTHR24264">
    <property type="entry name" value="TRYPSIN-RELATED"/>
    <property type="match status" value="1"/>
</dbReference>
<dbReference type="CDD" id="cd00190">
    <property type="entry name" value="Tryp_SPc"/>
    <property type="match status" value="1"/>
</dbReference>
<proteinExistence type="inferred from homology"/>
<comment type="similarity">
    <text evidence="1">Belongs to the peptidase S1 family. Snake venom subfamily.</text>
</comment>
<dbReference type="KEGG" id="pvt:110089454"/>